<dbReference type="Proteomes" id="UP000640509">
    <property type="component" value="Unassembled WGS sequence"/>
</dbReference>
<dbReference type="Pfam" id="PF05035">
    <property type="entry name" value="DGOK"/>
    <property type="match status" value="1"/>
</dbReference>
<reference evidence="2" key="1">
    <citation type="journal article" date="2019" name="Int. J. Syst. Evol. Microbiol.">
        <title>The Global Catalogue of Microorganisms (GCM) 10K type strain sequencing project: providing services to taxonomists for standard genome sequencing and annotation.</title>
        <authorList>
            <consortium name="The Broad Institute Genomics Platform"/>
            <consortium name="The Broad Institute Genome Sequencing Center for Infectious Disease"/>
            <person name="Wu L."/>
            <person name="Ma J."/>
        </authorList>
    </citation>
    <scope>NUCLEOTIDE SEQUENCE [LARGE SCALE GENOMIC DNA]</scope>
    <source>
        <strain evidence="2">CGMCC 1.15419</strain>
    </source>
</reference>
<evidence type="ECO:0000313" key="2">
    <source>
        <dbReference type="Proteomes" id="UP000640509"/>
    </source>
</evidence>
<accession>A0ABQ1VJ45</accession>
<gene>
    <name evidence="1" type="ORF">GCM10011402_25550</name>
</gene>
<name>A0ABQ1VJ45_9RHOB</name>
<keyword evidence="2" id="KW-1185">Reference proteome</keyword>
<dbReference type="InterPro" id="IPR007729">
    <property type="entry name" value="DGOK"/>
</dbReference>
<proteinExistence type="predicted"/>
<organism evidence="1 2">
    <name type="scientific">Paracoccus acridae</name>
    <dbReference type="NCBI Taxonomy" id="1795310"/>
    <lineage>
        <taxon>Bacteria</taxon>
        <taxon>Pseudomonadati</taxon>
        <taxon>Pseudomonadota</taxon>
        <taxon>Alphaproteobacteria</taxon>
        <taxon>Rhodobacterales</taxon>
        <taxon>Paracoccaceae</taxon>
        <taxon>Paracoccus</taxon>
    </lineage>
</organism>
<comment type="caution">
    <text evidence="1">The sequence shown here is derived from an EMBL/GenBank/DDBJ whole genome shotgun (WGS) entry which is preliminary data.</text>
</comment>
<dbReference type="EMBL" id="BMIV01000008">
    <property type="protein sequence ID" value="GGF71882.1"/>
    <property type="molecule type" value="Genomic_DNA"/>
</dbReference>
<dbReference type="Gene3D" id="3.30.420.310">
    <property type="entry name" value="2-keto-3-deoxy-galactonokinase, C-terminal domain"/>
    <property type="match status" value="1"/>
</dbReference>
<dbReference type="RefSeq" id="WP_188715419.1">
    <property type="nucleotide sequence ID" value="NZ_BMIV01000008.1"/>
</dbReference>
<protein>
    <submittedName>
        <fullName evidence="1">2-keto-3-deoxy-galactonokinase</fullName>
    </submittedName>
</protein>
<dbReference type="InterPro" id="IPR042257">
    <property type="entry name" value="DGOK_C"/>
</dbReference>
<evidence type="ECO:0000313" key="1">
    <source>
        <dbReference type="EMBL" id="GGF71882.1"/>
    </source>
</evidence>
<sequence length="271" mass="28394">MDQADWAAAELAGGELRLWLMEGGECITASCGDDPGQTLRSLLLPMLAQGQIMDVLACGWPEVEPVSVPCPPPPPAAPMALDPLIRLHAVPGLVQDRPLDLLARAVPLIGGHLAAMPDFDGVLCLAGCPSAWVQISAGEVVSFRSFLTAEILLALDAAPRDPFDKAAFTEAVAQAMSRPASLAAELSSVRAGLALGRIEDAAAWSRMAGLMIGAELAAARPWWLGQNVVVIGDSPLADRYADALAAQGVIAARADPVKTWLEGMQAARRRP</sequence>